<dbReference type="EMBL" id="JAHXZJ010000747">
    <property type="protein sequence ID" value="KAH0557511.1"/>
    <property type="molecule type" value="Genomic_DNA"/>
</dbReference>
<dbReference type="PANTHER" id="PTHR14091:SF0">
    <property type="entry name" value="PERIODIC TRYPTOPHAN PROTEIN 1 HOMOLOG"/>
    <property type="match status" value="1"/>
</dbReference>
<dbReference type="SUPFAM" id="SSF50978">
    <property type="entry name" value="WD40 repeat-like"/>
    <property type="match status" value="1"/>
</dbReference>
<keyword evidence="3" id="KW-1185">Reference proteome</keyword>
<evidence type="ECO:0000313" key="2">
    <source>
        <dbReference type="EMBL" id="KAH0557511.1"/>
    </source>
</evidence>
<evidence type="ECO:0000313" key="3">
    <source>
        <dbReference type="Proteomes" id="UP000826195"/>
    </source>
</evidence>
<dbReference type="InterPro" id="IPR036322">
    <property type="entry name" value="WD40_repeat_dom_sf"/>
</dbReference>
<proteinExistence type="predicted"/>
<protein>
    <submittedName>
        <fullName evidence="2">Uncharacterized protein</fullName>
    </submittedName>
</protein>
<dbReference type="AlphaFoldDB" id="A0AAV7IT95"/>
<dbReference type="GO" id="GO:0005634">
    <property type="term" value="C:nucleus"/>
    <property type="evidence" value="ECO:0007669"/>
    <property type="project" value="TreeGrafter"/>
</dbReference>
<evidence type="ECO:0000256" key="1">
    <source>
        <dbReference type="SAM" id="MobiDB-lite"/>
    </source>
</evidence>
<feature type="region of interest" description="Disordered" evidence="1">
    <location>
        <begin position="163"/>
        <end position="190"/>
    </location>
</feature>
<dbReference type="InterPro" id="IPR044285">
    <property type="entry name" value="PWP1"/>
</dbReference>
<dbReference type="SMART" id="SM00320">
    <property type="entry name" value="WD40"/>
    <property type="match status" value="2"/>
</dbReference>
<dbReference type="PANTHER" id="PTHR14091">
    <property type="entry name" value="PERIODIC TRYPTOPHAN PROTEIN 1"/>
    <property type="match status" value="1"/>
</dbReference>
<name>A0AAV7IT95_COTGL</name>
<gene>
    <name evidence="2" type="ORF">KQX54_007333</name>
</gene>
<sequence length="190" mass="21665">MEEPLKFNKLMISSSEFLLELHHDIFLPSFPLCLEWLSFDPSDAKSVLLWDIEKGVPDMKLDQFHEIVGALQWHPKKSYMLLAGSEDKTAKLFECRMSDTFKMWEATGELSTKNVIIECINIWQGQHLWEIKGHETEITGLSLSSSCSGFLVTSSADGIVKEHSRSQTLIEPVQNEESDAENPEEMETDE</sequence>
<dbReference type="InterPro" id="IPR001680">
    <property type="entry name" value="WD40_rpt"/>
</dbReference>
<dbReference type="GO" id="GO:0006364">
    <property type="term" value="P:rRNA processing"/>
    <property type="evidence" value="ECO:0007669"/>
    <property type="project" value="InterPro"/>
</dbReference>
<dbReference type="Gene3D" id="2.130.10.10">
    <property type="entry name" value="YVTN repeat-like/Quinoprotein amine dehydrogenase"/>
    <property type="match status" value="1"/>
</dbReference>
<dbReference type="Proteomes" id="UP000826195">
    <property type="component" value="Unassembled WGS sequence"/>
</dbReference>
<comment type="caution">
    <text evidence="2">The sequence shown here is derived from an EMBL/GenBank/DDBJ whole genome shotgun (WGS) entry which is preliminary data.</text>
</comment>
<organism evidence="2 3">
    <name type="scientific">Cotesia glomerata</name>
    <name type="common">Lepidopteran parasitic wasp</name>
    <name type="synonym">Apanteles glomeratus</name>
    <dbReference type="NCBI Taxonomy" id="32391"/>
    <lineage>
        <taxon>Eukaryota</taxon>
        <taxon>Metazoa</taxon>
        <taxon>Ecdysozoa</taxon>
        <taxon>Arthropoda</taxon>
        <taxon>Hexapoda</taxon>
        <taxon>Insecta</taxon>
        <taxon>Pterygota</taxon>
        <taxon>Neoptera</taxon>
        <taxon>Endopterygota</taxon>
        <taxon>Hymenoptera</taxon>
        <taxon>Apocrita</taxon>
        <taxon>Ichneumonoidea</taxon>
        <taxon>Braconidae</taxon>
        <taxon>Microgastrinae</taxon>
        <taxon>Cotesia</taxon>
    </lineage>
</organism>
<feature type="compositionally biased region" description="Acidic residues" evidence="1">
    <location>
        <begin position="174"/>
        <end position="190"/>
    </location>
</feature>
<dbReference type="Pfam" id="PF00400">
    <property type="entry name" value="WD40"/>
    <property type="match status" value="2"/>
</dbReference>
<accession>A0AAV7IT95</accession>
<dbReference type="InterPro" id="IPR015943">
    <property type="entry name" value="WD40/YVTN_repeat-like_dom_sf"/>
</dbReference>
<reference evidence="2 3" key="1">
    <citation type="journal article" date="2021" name="J. Hered.">
        <title>A chromosome-level genome assembly of the parasitoid wasp, Cotesia glomerata (Hymenoptera: Braconidae).</title>
        <authorList>
            <person name="Pinto B.J."/>
            <person name="Weis J.J."/>
            <person name="Gamble T."/>
            <person name="Ode P.J."/>
            <person name="Paul R."/>
            <person name="Zaspel J.M."/>
        </authorList>
    </citation>
    <scope>NUCLEOTIDE SEQUENCE [LARGE SCALE GENOMIC DNA]</scope>
    <source>
        <strain evidence="2">CgM1</strain>
    </source>
</reference>